<dbReference type="AlphaFoldDB" id="A0AAE1D714"/>
<gene>
    <name evidence="2" type="ORF">RRG08_064442</name>
</gene>
<keyword evidence="3" id="KW-1185">Reference proteome</keyword>
<feature type="compositionally biased region" description="Basic and acidic residues" evidence="1">
    <location>
        <begin position="37"/>
        <end position="49"/>
    </location>
</feature>
<organism evidence="2 3">
    <name type="scientific">Elysia crispata</name>
    <name type="common">lettuce slug</name>
    <dbReference type="NCBI Taxonomy" id="231223"/>
    <lineage>
        <taxon>Eukaryota</taxon>
        <taxon>Metazoa</taxon>
        <taxon>Spiralia</taxon>
        <taxon>Lophotrochozoa</taxon>
        <taxon>Mollusca</taxon>
        <taxon>Gastropoda</taxon>
        <taxon>Heterobranchia</taxon>
        <taxon>Euthyneura</taxon>
        <taxon>Panpulmonata</taxon>
        <taxon>Sacoglossa</taxon>
        <taxon>Placobranchoidea</taxon>
        <taxon>Plakobranchidae</taxon>
        <taxon>Elysia</taxon>
    </lineage>
</organism>
<name>A0AAE1D714_9GAST</name>
<evidence type="ECO:0000313" key="3">
    <source>
        <dbReference type="Proteomes" id="UP001283361"/>
    </source>
</evidence>
<sequence length="282" mass="31839">MIVSYKILEPEVFRNKENAIGGDKTFKDQFETNYGVQDKDKQDNDEPENKGNQLNGDNPELGTTDDTKEELQQHVDVDEVVKSMAKRFSLNFSYPLDTSPWRLAASWVTPRQIHPENAKELDAPTQSMMIVSWIVVEVKVSNSLGFTVPFNNRKLSAFRISPKIRFENHRQGQRTHSEGAELELELESLLEPLCLRLLRPPSLALEALEVFLFGADVSAKRSGVPVTGRSQRLRDILFPFDASKAGILLKRGYFEKEGQQSPAYSKTILDKMEGQTVPALEG</sequence>
<comment type="caution">
    <text evidence="2">The sequence shown here is derived from an EMBL/GenBank/DDBJ whole genome shotgun (WGS) entry which is preliminary data.</text>
</comment>
<evidence type="ECO:0000313" key="2">
    <source>
        <dbReference type="EMBL" id="KAK3759721.1"/>
    </source>
</evidence>
<reference evidence="2" key="1">
    <citation type="journal article" date="2023" name="G3 (Bethesda)">
        <title>A reference genome for the long-term kleptoplast-retaining sea slug Elysia crispata morphotype clarki.</title>
        <authorList>
            <person name="Eastman K.E."/>
            <person name="Pendleton A.L."/>
            <person name="Shaikh M.A."/>
            <person name="Suttiyut T."/>
            <person name="Ogas R."/>
            <person name="Tomko P."/>
            <person name="Gavelis G."/>
            <person name="Widhalm J.R."/>
            <person name="Wisecaver J.H."/>
        </authorList>
    </citation>
    <scope>NUCLEOTIDE SEQUENCE</scope>
    <source>
        <strain evidence="2">ECLA1</strain>
    </source>
</reference>
<protein>
    <submittedName>
        <fullName evidence="2">Uncharacterized protein</fullName>
    </submittedName>
</protein>
<accession>A0AAE1D714</accession>
<feature type="region of interest" description="Disordered" evidence="1">
    <location>
        <begin position="21"/>
        <end position="69"/>
    </location>
</feature>
<dbReference type="Proteomes" id="UP001283361">
    <property type="component" value="Unassembled WGS sequence"/>
</dbReference>
<dbReference type="EMBL" id="JAWDGP010005078">
    <property type="protein sequence ID" value="KAK3759721.1"/>
    <property type="molecule type" value="Genomic_DNA"/>
</dbReference>
<proteinExistence type="predicted"/>
<evidence type="ECO:0000256" key="1">
    <source>
        <dbReference type="SAM" id="MobiDB-lite"/>
    </source>
</evidence>